<feature type="non-terminal residue" evidence="4">
    <location>
        <position position="81"/>
    </location>
</feature>
<proteinExistence type="predicted"/>
<evidence type="ECO:0000259" key="3">
    <source>
        <dbReference type="PROSITE" id="PS50157"/>
    </source>
</evidence>
<keyword evidence="1" id="KW-0863">Zinc-finger</keyword>
<organism evidence="4">
    <name type="scientific">Iconisemion striatum</name>
    <dbReference type="NCBI Taxonomy" id="60296"/>
    <lineage>
        <taxon>Eukaryota</taxon>
        <taxon>Metazoa</taxon>
        <taxon>Chordata</taxon>
        <taxon>Craniata</taxon>
        <taxon>Vertebrata</taxon>
        <taxon>Euteleostomi</taxon>
        <taxon>Actinopterygii</taxon>
        <taxon>Neopterygii</taxon>
        <taxon>Teleostei</taxon>
        <taxon>Neoteleostei</taxon>
        <taxon>Acanthomorphata</taxon>
        <taxon>Ovalentaria</taxon>
        <taxon>Atherinomorphae</taxon>
        <taxon>Cyprinodontiformes</taxon>
        <taxon>Nothobranchiidae</taxon>
        <taxon>Iconisemion</taxon>
    </lineage>
</organism>
<dbReference type="EMBL" id="HADX01015422">
    <property type="protein sequence ID" value="SBP37654.1"/>
    <property type="molecule type" value="Transcribed_RNA"/>
</dbReference>
<feature type="domain" description="C2H2-type" evidence="3">
    <location>
        <begin position="36"/>
        <end position="63"/>
    </location>
</feature>
<reference evidence="4" key="2">
    <citation type="submission" date="2016-06" db="EMBL/GenBank/DDBJ databases">
        <title>The genome of a short-lived fish provides insights into sex chromosome evolution and the genetic control of aging.</title>
        <authorList>
            <person name="Reichwald K."/>
            <person name="Felder M."/>
            <person name="Petzold A."/>
            <person name="Koch P."/>
            <person name="Groth M."/>
            <person name="Platzer M."/>
        </authorList>
    </citation>
    <scope>NUCLEOTIDE SEQUENCE</scope>
    <source>
        <tissue evidence="4">Brain</tissue>
    </source>
</reference>
<dbReference type="InterPro" id="IPR013087">
    <property type="entry name" value="Znf_C2H2_type"/>
</dbReference>
<sequence>LQLVYFHKCECCSLHSSLTEFTMIKCGLNCRKATHFHCCYCTKTMINRMQLLRHLEIHQEEEPHPEAKAQHVETPTQHPLV</sequence>
<keyword evidence="1" id="KW-0479">Metal-binding</keyword>
<gene>
    <name evidence="4" type="primary">Nfu_g_1_004341</name>
</gene>
<evidence type="ECO:0000256" key="1">
    <source>
        <dbReference type="PROSITE-ProRule" id="PRU00042"/>
    </source>
</evidence>
<protein>
    <recommendedName>
        <fullName evidence="3">C2H2-type domain-containing protein</fullName>
    </recommendedName>
</protein>
<dbReference type="GO" id="GO:0008270">
    <property type="term" value="F:zinc ion binding"/>
    <property type="evidence" value="ECO:0007669"/>
    <property type="project" value="UniProtKB-KW"/>
</dbReference>
<name>A0A1A7Z550_9TELE</name>
<feature type="non-terminal residue" evidence="4">
    <location>
        <position position="1"/>
    </location>
</feature>
<feature type="region of interest" description="Disordered" evidence="2">
    <location>
        <begin position="59"/>
        <end position="81"/>
    </location>
</feature>
<dbReference type="PROSITE" id="PS00028">
    <property type="entry name" value="ZINC_FINGER_C2H2_1"/>
    <property type="match status" value="1"/>
</dbReference>
<dbReference type="PROSITE" id="PS50157">
    <property type="entry name" value="ZINC_FINGER_C2H2_2"/>
    <property type="match status" value="1"/>
</dbReference>
<accession>A0A1A7Z550</accession>
<evidence type="ECO:0000256" key="2">
    <source>
        <dbReference type="SAM" id="MobiDB-lite"/>
    </source>
</evidence>
<reference evidence="4" key="1">
    <citation type="submission" date="2016-05" db="EMBL/GenBank/DDBJ databases">
        <authorList>
            <person name="Lavstsen T."/>
            <person name="Jespersen J.S."/>
        </authorList>
    </citation>
    <scope>NUCLEOTIDE SEQUENCE</scope>
    <source>
        <tissue evidence="4">Brain</tissue>
    </source>
</reference>
<evidence type="ECO:0000313" key="4">
    <source>
        <dbReference type="EMBL" id="SBP37654.1"/>
    </source>
</evidence>
<feature type="compositionally biased region" description="Basic and acidic residues" evidence="2">
    <location>
        <begin position="59"/>
        <end position="71"/>
    </location>
</feature>
<keyword evidence="1" id="KW-0862">Zinc</keyword>
<dbReference type="AlphaFoldDB" id="A0A1A7Z550"/>